<feature type="transmembrane region" description="Helical" evidence="2">
    <location>
        <begin position="255"/>
        <end position="283"/>
    </location>
</feature>
<feature type="compositionally biased region" description="Pro residues" evidence="1">
    <location>
        <begin position="187"/>
        <end position="200"/>
    </location>
</feature>
<dbReference type="RefSeq" id="WP_146648988.1">
    <property type="nucleotide sequence ID" value="NZ_CP012333.1"/>
</dbReference>
<evidence type="ECO:0000256" key="1">
    <source>
        <dbReference type="SAM" id="MobiDB-lite"/>
    </source>
</evidence>
<organism evidence="4 5">
    <name type="scientific">Labilithrix luteola</name>
    <dbReference type="NCBI Taxonomy" id="1391654"/>
    <lineage>
        <taxon>Bacteria</taxon>
        <taxon>Pseudomonadati</taxon>
        <taxon>Myxococcota</taxon>
        <taxon>Polyangia</taxon>
        <taxon>Polyangiales</taxon>
        <taxon>Labilitrichaceae</taxon>
        <taxon>Labilithrix</taxon>
    </lineage>
</organism>
<evidence type="ECO:0000313" key="5">
    <source>
        <dbReference type="Proteomes" id="UP000064967"/>
    </source>
</evidence>
<keyword evidence="2" id="KW-0472">Membrane</keyword>
<feature type="chain" id="PRO_5005466513" description="PEGA domain-containing protein" evidence="3">
    <location>
        <begin position="25"/>
        <end position="301"/>
    </location>
</feature>
<feature type="region of interest" description="Disordered" evidence="1">
    <location>
        <begin position="180"/>
        <end position="206"/>
    </location>
</feature>
<evidence type="ECO:0000313" key="4">
    <source>
        <dbReference type="EMBL" id="AKU97931.1"/>
    </source>
</evidence>
<dbReference type="STRING" id="1391654.AKJ09_04595"/>
<feature type="signal peptide" evidence="3">
    <location>
        <begin position="1"/>
        <end position="24"/>
    </location>
</feature>
<feature type="transmembrane region" description="Helical" evidence="2">
    <location>
        <begin position="211"/>
        <end position="234"/>
    </location>
</feature>
<proteinExistence type="predicted"/>
<evidence type="ECO:0000256" key="3">
    <source>
        <dbReference type="SAM" id="SignalP"/>
    </source>
</evidence>
<evidence type="ECO:0008006" key="6">
    <source>
        <dbReference type="Google" id="ProtNLM"/>
    </source>
</evidence>
<keyword evidence="2" id="KW-0812">Transmembrane</keyword>
<dbReference type="EMBL" id="CP012333">
    <property type="protein sequence ID" value="AKU97931.1"/>
    <property type="molecule type" value="Genomic_DNA"/>
</dbReference>
<protein>
    <recommendedName>
        <fullName evidence="6">PEGA domain-containing protein</fullName>
    </recommendedName>
</protein>
<dbReference type="Proteomes" id="UP000064967">
    <property type="component" value="Chromosome"/>
</dbReference>
<name>A0A0K1PX26_9BACT</name>
<dbReference type="KEGG" id="llu:AKJ09_04595"/>
<gene>
    <name evidence="4" type="ORF">AKJ09_04595</name>
</gene>
<reference evidence="4 5" key="1">
    <citation type="submission" date="2015-08" db="EMBL/GenBank/DDBJ databases">
        <authorList>
            <person name="Babu N.S."/>
            <person name="Beckwith C.J."/>
            <person name="Beseler K.G."/>
            <person name="Brison A."/>
            <person name="Carone J.V."/>
            <person name="Caskin T.P."/>
            <person name="Diamond M."/>
            <person name="Durham M.E."/>
            <person name="Foxe J.M."/>
            <person name="Go M."/>
            <person name="Henderson B.A."/>
            <person name="Jones I.B."/>
            <person name="McGettigan J.A."/>
            <person name="Micheletti S.J."/>
            <person name="Nasrallah M.E."/>
            <person name="Ortiz D."/>
            <person name="Piller C.R."/>
            <person name="Privatt S.R."/>
            <person name="Schneider S.L."/>
            <person name="Sharp S."/>
            <person name="Smith T.C."/>
            <person name="Stanton J.D."/>
            <person name="Ullery H.E."/>
            <person name="Wilson R.J."/>
            <person name="Serrano M.G."/>
            <person name="Buck G."/>
            <person name="Lee V."/>
            <person name="Wang Y."/>
            <person name="Carvalho R."/>
            <person name="Voegtly L."/>
            <person name="Shi R."/>
            <person name="Duckworth R."/>
            <person name="Johnson A."/>
            <person name="Loviza R."/>
            <person name="Walstead R."/>
            <person name="Shah Z."/>
            <person name="Kiflezghi M."/>
            <person name="Wade K."/>
            <person name="Ball S.L."/>
            <person name="Bradley K.W."/>
            <person name="Asai D.J."/>
            <person name="Bowman C.A."/>
            <person name="Russell D.A."/>
            <person name="Pope W.H."/>
            <person name="Jacobs-Sera D."/>
            <person name="Hendrix R.W."/>
            <person name="Hatfull G.F."/>
        </authorList>
    </citation>
    <scope>NUCLEOTIDE SEQUENCE [LARGE SCALE GENOMIC DNA]</scope>
    <source>
        <strain evidence="4 5">DSM 27648</strain>
    </source>
</reference>
<dbReference type="AlphaFoldDB" id="A0A0K1PX26"/>
<keyword evidence="5" id="KW-1185">Reference proteome</keyword>
<keyword evidence="2" id="KW-1133">Transmembrane helix</keyword>
<keyword evidence="3" id="KW-0732">Signal</keyword>
<evidence type="ECO:0000256" key="2">
    <source>
        <dbReference type="SAM" id="Phobius"/>
    </source>
</evidence>
<accession>A0A0K1PX26</accession>
<sequence>MKRLARIASQFFFAVALIVGRAAAEGERSPATLFDEARAAFAQKDFVTAARKFEDAYREAPRGQSIYNAALSWDPASEPARAADDYALALEDPSLPSSAQTRARERLASLERSLLTLRVDAATPASVSVAHAEGRQLPATVHLPRGRHELVVHFADGRLVRQEIEAGAGEHVSIRVTPPATPAAAAPEPPPRTAPSPAEPPKANGSAGRTLGFVALGTSVAAAGGALVLGSLGLDARDRFEDSRRLDDDARSQAVGLRTWANVAWGAAAVCAVTGGVLLLTALRPPSPKIALGVFGAAGTF</sequence>